<evidence type="ECO:0000256" key="1">
    <source>
        <dbReference type="ARBA" id="ARBA00000085"/>
    </source>
</evidence>
<dbReference type="InterPro" id="IPR035965">
    <property type="entry name" value="PAS-like_dom_sf"/>
</dbReference>
<dbReference type="RefSeq" id="WP_199383601.1">
    <property type="nucleotide sequence ID" value="NZ_JAEMHM010000006.1"/>
</dbReference>
<keyword evidence="9" id="KW-1185">Reference proteome</keyword>
<dbReference type="AlphaFoldDB" id="A0A8J7M0E1"/>
<dbReference type="Pfam" id="PF00512">
    <property type="entry name" value="HisKA"/>
    <property type="match status" value="1"/>
</dbReference>
<dbReference type="Pfam" id="PF13426">
    <property type="entry name" value="PAS_9"/>
    <property type="match status" value="1"/>
</dbReference>
<proteinExistence type="predicted"/>
<dbReference type="SUPFAM" id="SSF55785">
    <property type="entry name" value="PYP-like sensor domain (PAS domain)"/>
    <property type="match status" value="1"/>
</dbReference>
<dbReference type="InterPro" id="IPR000014">
    <property type="entry name" value="PAS"/>
</dbReference>
<dbReference type="PROSITE" id="PS50109">
    <property type="entry name" value="HIS_KIN"/>
    <property type="match status" value="1"/>
</dbReference>
<dbReference type="SMART" id="SM00388">
    <property type="entry name" value="HisKA"/>
    <property type="match status" value="1"/>
</dbReference>
<comment type="caution">
    <text evidence="8">The sequence shown here is derived from an EMBL/GenBank/DDBJ whole genome shotgun (WGS) entry which is preliminary data.</text>
</comment>
<dbReference type="PANTHER" id="PTHR43065:SF42">
    <property type="entry name" value="TWO-COMPONENT SENSOR PPRA"/>
    <property type="match status" value="1"/>
</dbReference>
<dbReference type="NCBIfam" id="TIGR00229">
    <property type="entry name" value="sensory_box"/>
    <property type="match status" value="1"/>
</dbReference>
<evidence type="ECO:0000256" key="2">
    <source>
        <dbReference type="ARBA" id="ARBA00012438"/>
    </source>
</evidence>
<dbReference type="PROSITE" id="PS50112">
    <property type="entry name" value="PAS"/>
    <property type="match status" value="1"/>
</dbReference>
<accession>A0A8J7M0E1</accession>
<dbReference type="SMART" id="SM00387">
    <property type="entry name" value="HATPase_c"/>
    <property type="match status" value="1"/>
</dbReference>
<dbReference type="Proteomes" id="UP000636888">
    <property type="component" value="Unassembled WGS sequence"/>
</dbReference>
<dbReference type="Gene3D" id="3.30.565.10">
    <property type="entry name" value="Histidine kinase-like ATPase, C-terminal domain"/>
    <property type="match status" value="1"/>
</dbReference>
<dbReference type="PANTHER" id="PTHR43065">
    <property type="entry name" value="SENSOR HISTIDINE KINASE"/>
    <property type="match status" value="1"/>
</dbReference>
<keyword evidence="4" id="KW-0732">Signal</keyword>
<feature type="signal peptide" evidence="4">
    <location>
        <begin position="1"/>
        <end position="29"/>
    </location>
</feature>
<dbReference type="InterPro" id="IPR003661">
    <property type="entry name" value="HisK_dim/P_dom"/>
</dbReference>
<dbReference type="SUPFAM" id="SSF55874">
    <property type="entry name" value="ATPase domain of HSP90 chaperone/DNA topoisomerase II/histidine kinase"/>
    <property type="match status" value="1"/>
</dbReference>
<dbReference type="InterPro" id="IPR036097">
    <property type="entry name" value="HisK_dim/P_sf"/>
</dbReference>
<dbReference type="CDD" id="cd00130">
    <property type="entry name" value="PAS"/>
    <property type="match status" value="1"/>
</dbReference>
<evidence type="ECO:0000313" key="8">
    <source>
        <dbReference type="EMBL" id="MBJ6724707.1"/>
    </source>
</evidence>
<gene>
    <name evidence="8" type="ORF">JFN93_08320</name>
</gene>
<dbReference type="PROSITE" id="PS50113">
    <property type="entry name" value="PAC"/>
    <property type="match status" value="1"/>
</dbReference>
<keyword evidence="3" id="KW-0597">Phosphoprotein</keyword>
<evidence type="ECO:0000259" key="5">
    <source>
        <dbReference type="PROSITE" id="PS50109"/>
    </source>
</evidence>
<evidence type="ECO:0000259" key="6">
    <source>
        <dbReference type="PROSITE" id="PS50112"/>
    </source>
</evidence>
<dbReference type="InterPro" id="IPR001610">
    <property type="entry name" value="PAC"/>
</dbReference>
<dbReference type="EC" id="2.7.13.3" evidence="2"/>
<evidence type="ECO:0000259" key="7">
    <source>
        <dbReference type="PROSITE" id="PS50113"/>
    </source>
</evidence>
<dbReference type="SMART" id="SM00086">
    <property type="entry name" value="PAC"/>
    <property type="match status" value="1"/>
</dbReference>
<dbReference type="Gene3D" id="3.30.450.20">
    <property type="entry name" value="PAS domain"/>
    <property type="match status" value="1"/>
</dbReference>
<evidence type="ECO:0000313" key="9">
    <source>
        <dbReference type="Proteomes" id="UP000636888"/>
    </source>
</evidence>
<feature type="domain" description="PAC" evidence="7">
    <location>
        <begin position="141"/>
        <end position="193"/>
    </location>
</feature>
<protein>
    <recommendedName>
        <fullName evidence="2">histidine kinase</fullName>
        <ecNumber evidence="2">2.7.13.3</ecNumber>
    </recommendedName>
</protein>
<dbReference type="InterPro" id="IPR005467">
    <property type="entry name" value="His_kinase_dom"/>
</dbReference>
<evidence type="ECO:0000256" key="4">
    <source>
        <dbReference type="SAM" id="SignalP"/>
    </source>
</evidence>
<dbReference type="EMBL" id="JAEMHM010000006">
    <property type="protein sequence ID" value="MBJ6724707.1"/>
    <property type="molecule type" value="Genomic_DNA"/>
</dbReference>
<feature type="chain" id="PRO_5035183649" description="histidine kinase" evidence="4">
    <location>
        <begin position="30"/>
        <end position="435"/>
    </location>
</feature>
<reference evidence="8" key="1">
    <citation type="submission" date="2020-12" db="EMBL/GenBank/DDBJ databases">
        <title>Geomonas sp. Red875, isolated from river sediment.</title>
        <authorList>
            <person name="Xu Z."/>
            <person name="Zhang Z."/>
            <person name="Masuda Y."/>
            <person name="Itoh H."/>
            <person name="Senoo K."/>
        </authorList>
    </citation>
    <scope>NUCLEOTIDE SEQUENCE</scope>
    <source>
        <strain evidence="8">Red875</strain>
    </source>
</reference>
<organism evidence="8 9">
    <name type="scientific">Geomesophilobacter sediminis</name>
    <dbReference type="NCBI Taxonomy" id="2798584"/>
    <lineage>
        <taxon>Bacteria</taxon>
        <taxon>Pseudomonadati</taxon>
        <taxon>Thermodesulfobacteriota</taxon>
        <taxon>Desulfuromonadia</taxon>
        <taxon>Geobacterales</taxon>
        <taxon>Geobacteraceae</taxon>
        <taxon>Geomesophilobacter</taxon>
    </lineage>
</organism>
<dbReference type="SUPFAM" id="SSF47384">
    <property type="entry name" value="Homodimeric domain of signal transducing histidine kinase"/>
    <property type="match status" value="1"/>
</dbReference>
<dbReference type="Pfam" id="PF02518">
    <property type="entry name" value="HATPase_c"/>
    <property type="match status" value="1"/>
</dbReference>
<dbReference type="CDD" id="cd00082">
    <property type="entry name" value="HisKA"/>
    <property type="match status" value="1"/>
</dbReference>
<dbReference type="SMART" id="SM00091">
    <property type="entry name" value="PAS"/>
    <property type="match status" value="1"/>
</dbReference>
<dbReference type="InterPro" id="IPR000700">
    <property type="entry name" value="PAS-assoc_C"/>
</dbReference>
<dbReference type="Gene3D" id="1.10.287.130">
    <property type="match status" value="1"/>
</dbReference>
<feature type="domain" description="Histidine kinase" evidence="5">
    <location>
        <begin position="206"/>
        <end position="429"/>
    </location>
</feature>
<dbReference type="GO" id="GO:0000155">
    <property type="term" value="F:phosphorelay sensor kinase activity"/>
    <property type="evidence" value="ECO:0007669"/>
    <property type="project" value="InterPro"/>
</dbReference>
<name>A0A8J7M0E1_9BACT</name>
<dbReference type="PRINTS" id="PR00344">
    <property type="entry name" value="BCTRLSENSOR"/>
</dbReference>
<feature type="domain" description="PAS" evidence="6">
    <location>
        <begin position="68"/>
        <end position="126"/>
    </location>
</feature>
<dbReference type="InterPro" id="IPR003594">
    <property type="entry name" value="HATPase_dom"/>
</dbReference>
<comment type="catalytic activity">
    <reaction evidence="1">
        <text>ATP + protein L-histidine = ADP + protein N-phospho-L-histidine.</text>
        <dbReference type="EC" id="2.7.13.3"/>
    </reaction>
</comment>
<dbReference type="InterPro" id="IPR036890">
    <property type="entry name" value="HATPase_C_sf"/>
</dbReference>
<dbReference type="InterPro" id="IPR004358">
    <property type="entry name" value="Sig_transdc_His_kin-like_C"/>
</dbReference>
<sequence>MISTKPVQYTKATLATGAALLAATAAAPAFTQGAAALVPAALLLGFCLGRLLPKAQLEELPANHSEDQLRKFSWAVEQSPTIVVITDTTGQIEYVNRKFEEVTGYSREEVLGGNPHLLKSGVMPDETYQEMWDTLTAGEEWRGELQNRKKNGDVYWEAATVSPIKDDTGKVSHYIALMEDVTESRALALALNHAQKMEALGTLTGGVAHDFNNILTAIIGYANLIQMKLPAGDPSMEFLDKVVRAAEKAASLTRGLLTYSRSHSINPAPVDLNRLVARVSKLIDRVIGDEVTLVTSVAGEPLTIYADSGQLEQILMNLARNGAEAMSGKGTLTIATDEYTLDEAFLKRCGFGVAGRYARLRVSDCGPGLDEKTRERIFEPFFTTHGVGRGPGLGLSIVYGIVKQHKGYIEVESALGQGSTFTVYFPLLPTPVPKP</sequence>
<evidence type="ECO:0000256" key="3">
    <source>
        <dbReference type="ARBA" id="ARBA00022553"/>
    </source>
</evidence>